<dbReference type="InParanoid" id="A0A2P5I7H0"/>
<dbReference type="AlphaFoldDB" id="A0A2P5I7H0"/>
<feature type="compositionally biased region" description="Basic and acidic residues" evidence="3">
    <location>
        <begin position="255"/>
        <end position="264"/>
    </location>
</feature>
<feature type="compositionally biased region" description="Basic and acidic residues" evidence="3">
    <location>
        <begin position="13"/>
        <end position="24"/>
    </location>
</feature>
<evidence type="ECO:0000256" key="3">
    <source>
        <dbReference type="SAM" id="MobiDB-lite"/>
    </source>
</evidence>
<evidence type="ECO:0000313" key="7">
    <source>
        <dbReference type="Proteomes" id="UP000094444"/>
    </source>
</evidence>
<evidence type="ECO:0000259" key="5">
    <source>
        <dbReference type="Pfam" id="PF13339"/>
    </source>
</evidence>
<accession>A0A2P5I7H0</accession>
<dbReference type="Pfam" id="PF13339">
    <property type="entry name" value="AATF-Che1"/>
    <property type="match status" value="1"/>
</dbReference>
<proteinExistence type="inferred from homology"/>
<dbReference type="PANTHER" id="PTHR15565">
    <property type="entry name" value="AATF PROTEIN APOPTOSIS ANTAGONIZING TRANSCRIPTION FACTOR"/>
    <property type="match status" value="1"/>
</dbReference>
<feature type="compositionally biased region" description="Acidic residues" evidence="3">
    <location>
        <begin position="33"/>
        <end position="46"/>
    </location>
</feature>
<feature type="region of interest" description="Disordered" evidence="3">
    <location>
        <begin position="567"/>
        <end position="589"/>
    </location>
</feature>
<gene>
    <name evidence="6" type="ORF">DHEL01_v203188</name>
</gene>
<evidence type="ECO:0000259" key="4">
    <source>
        <dbReference type="Pfam" id="PF08164"/>
    </source>
</evidence>
<dbReference type="GO" id="GO:0000462">
    <property type="term" value="P:maturation of SSU-rRNA from tricistronic rRNA transcript (SSU-rRNA, 5.8S rRNA, LSU-rRNA)"/>
    <property type="evidence" value="ECO:0007669"/>
    <property type="project" value="TreeGrafter"/>
</dbReference>
<feature type="domain" description="AATF leucine zipper-containing" evidence="5">
    <location>
        <begin position="288"/>
        <end position="405"/>
    </location>
</feature>
<feature type="compositionally biased region" description="Acidic residues" evidence="3">
    <location>
        <begin position="93"/>
        <end position="113"/>
    </location>
</feature>
<evidence type="ECO:0000256" key="1">
    <source>
        <dbReference type="ARBA" id="ARBA00008966"/>
    </source>
</evidence>
<evidence type="ECO:0000256" key="2">
    <source>
        <dbReference type="ARBA" id="ARBA00013850"/>
    </source>
</evidence>
<dbReference type="InterPro" id="IPR039223">
    <property type="entry name" value="AATF/Bfr2"/>
</dbReference>
<reference evidence="6" key="1">
    <citation type="submission" date="2017-09" db="EMBL/GenBank/DDBJ databases">
        <title>Polyketide synthases of a Diaporthe helianthi virulent isolate.</title>
        <authorList>
            <person name="Baroncelli R."/>
        </authorList>
    </citation>
    <scope>NUCLEOTIDE SEQUENCE [LARGE SCALE GENOMIC DNA]</scope>
    <source>
        <strain evidence="6">7/96</strain>
    </source>
</reference>
<feature type="compositionally biased region" description="Acidic residues" evidence="3">
    <location>
        <begin position="121"/>
        <end position="138"/>
    </location>
</feature>
<dbReference type="OrthoDB" id="5783963at2759"/>
<keyword evidence="7" id="KW-1185">Reference proteome</keyword>
<protein>
    <recommendedName>
        <fullName evidence="2">Protein BFR2</fullName>
    </recommendedName>
</protein>
<dbReference type="InterPro" id="IPR025160">
    <property type="entry name" value="AATF"/>
</dbReference>
<dbReference type="Proteomes" id="UP000094444">
    <property type="component" value="Unassembled WGS sequence"/>
</dbReference>
<dbReference type="STRING" id="158607.A0A2P5I7H0"/>
<sequence>MAPAKSARAKKFAAFEEKAVKDFDPEANAPSENDSDSDSEADEDLAGTEHYVNVGKSRLRQKEAPALGPKYSGVKVSRAALDDSSDGMSDGESKEDDESGSEDSEEYDDPDTADLERDNIIDEDDEIDSDEAFEAGEEEQFRKKGFTFKDSKKAAKKDSKPATNGRSKRAVAADFMSSSGSEQDEDEDEDKDEDEDAQSEHDSESDDSLDDLESGDDLIDREAEESSDEEDSEEGSEEHESSEDGEEEDLDIEMGDARPKDSEVSLRGMMQQGEKPALSIISKAAKEDAEKGAAIRKQRRTYDSLLNLRIRLQKGLVATNSLNEATEADGADKEPYEAAEEAALKLWNAIDGFRASLLPGPKAGEKRKRDVATTTSTDELWEEMQATEKRAIAKRKQVLEKWSTKAKNKTTVVNSNTRQLGVAKGSESLVSVLEDQMMLNTDRWVKRTQVPRSCAPLQVAKKVTEDPTIYDDADFYQMLLKELVDQRTNDSGATGNDNVPTVRWTAIKEAKTRKQVDRRASKGRKLRFTVHEKLQNFMAPEDRRSWEDEAIDRLFGTLFGQRMQLKEDVSDEEDDDLAAQEEGLKLFRN</sequence>
<feature type="domain" description="Apoptosis-antagonizing transcription factor C-terminal" evidence="4">
    <location>
        <begin position="476"/>
        <end position="559"/>
    </location>
</feature>
<dbReference type="PANTHER" id="PTHR15565:SF0">
    <property type="entry name" value="PROTEIN AATF"/>
    <property type="match status" value="1"/>
</dbReference>
<dbReference type="FunCoup" id="A0A2P5I7H0">
    <property type="interactions" value="922"/>
</dbReference>
<comment type="similarity">
    <text evidence="1">Belongs to the AATF family.</text>
</comment>
<feature type="region of interest" description="Disordered" evidence="3">
    <location>
        <begin position="1"/>
        <end position="278"/>
    </location>
</feature>
<dbReference type="InterPro" id="IPR012617">
    <property type="entry name" value="AATF_C"/>
</dbReference>
<organism evidence="6 7">
    <name type="scientific">Diaporthe helianthi</name>
    <dbReference type="NCBI Taxonomy" id="158607"/>
    <lineage>
        <taxon>Eukaryota</taxon>
        <taxon>Fungi</taxon>
        <taxon>Dikarya</taxon>
        <taxon>Ascomycota</taxon>
        <taxon>Pezizomycotina</taxon>
        <taxon>Sordariomycetes</taxon>
        <taxon>Sordariomycetidae</taxon>
        <taxon>Diaporthales</taxon>
        <taxon>Diaporthaceae</taxon>
        <taxon>Diaporthe</taxon>
    </lineage>
</organism>
<feature type="compositionally biased region" description="Basic and acidic residues" evidence="3">
    <location>
        <begin position="139"/>
        <end position="160"/>
    </location>
</feature>
<dbReference type="GO" id="GO:0005730">
    <property type="term" value="C:nucleolus"/>
    <property type="evidence" value="ECO:0007669"/>
    <property type="project" value="TreeGrafter"/>
</dbReference>
<dbReference type="EMBL" id="MAVT02000187">
    <property type="protein sequence ID" value="POS78425.1"/>
    <property type="molecule type" value="Genomic_DNA"/>
</dbReference>
<dbReference type="Pfam" id="PF08164">
    <property type="entry name" value="TRAUB"/>
    <property type="match status" value="1"/>
</dbReference>
<evidence type="ECO:0000313" key="6">
    <source>
        <dbReference type="EMBL" id="POS78425.1"/>
    </source>
</evidence>
<feature type="compositionally biased region" description="Acidic residues" evidence="3">
    <location>
        <begin position="182"/>
        <end position="254"/>
    </location>
</feature>
<name>A0A2P5I7H0_DIAHE</name>
<feature type="compositionally biased region" description="Acidic residues" evidence="3">
    <location>
        <begin position="569"/>
        <end position="579"/>
    </location>
</feature>
<comment type="caution">
    <text evidence="6">The sequence shown here is derived from an EMBL/GenBank/DDBJ whole genome shotgun (WGS) entry which is preliminary data.</text>
</comment>